<name>Q2N6S4_ERYLH</name>
<evidence type="ECO:0000313" key="2">
    <source>
        <dbReference type="EMBL" id="ABC64617.1"/>
    </source>
</evidence>
<reference evidence="3" key="1">
    <citation type="journal article" date="2009" name="J. Bacteriol.">
        <title>Complete genome sequence of Erythrobacter litoralis HTCC2594.</title>
        <authorList>
            <person name="Oh H.M."/>
            <person name="Giovannoni S.J."/>
            <person name="Ferriera S."/>
            <person name="Johnson J."/>
            <person name="Cho J.C."/>
        </authorList>
    </citation>
    <scope>NUCLEOTIDE SEQUENCE [LARGE SCALE GENOMIC DNA]</scope>
    <source>
        <strain evidence="3">HTCC2594</strain>
    </source>
</reference>
<keyword evidence="3" id="KW-1185">Reference proteome</keyword>
<accession>Q2N6S4</accession>
<dbReference type="InterPro" id="IPR019236">
    <property type="entry name" value="APP1_cat"/>
</dbReference>
<feature type="domain" description="Phosphatidate phosphatase APP1 catalytic" evidence="1">
    <location>
        <begin position="127"/>
        <end position="297"/>
    </location>
</feature>
<dbReference type="PANTHER" id="PTHR28208">
    <property type="entry name" value="PHOSPHATIDATE PHOSPHATASE APP1"/>
    <property type="match status" value="1"/>
</dbReference>
<dbReference type="InterPro" id="IPR052935">
    <property type="entry name" value="Mg2+_PAP"/>
</dbReference>
<dbReference type="GO" id="GO:0008195">
    <property type="term" value="F:phosphatidate phosphatase activity"/>
    <property type="evidence" value="ECO:0007669"/>
    <property type="project" value="InterPro"/>
</dbReference>
<dbReference type="Pfam" id="PF09949">
    <property type="entry name" value="APP1_cat"/>
    <property type="match status" value="1"/>
</dbReference>
<dbReference type="RefSeq" id="WP_011415439.1">
    <property type="nucleotide sequence ID" value="NC_007722.1"/>
</dbReference>
<dbReference type="KEGG" id="eli:ELI_12625"/>
<organism evidence="2 3">
    <name type="scientific">Erythrobacter litoralis (strain HTCC2594)</name>
    <dbReference type="NCBI Taxonomy" id="314225"/>
    <lineage>
        <taxon>Bacteria</taxon>
        <taxon>Pseudomonadati</taxon>
        <taxon>Pseudomonadota</taxon>
        <taxon>Alphaproteobacteria</taxon>
        <taxon>Sphingomonadales</taxon>
        <taxon>Erythrobacteraceae</taxon>
        <taxon>Erythrobacter/Porphyrobacter group</taxon>
        <taxon>Erythrobacter</taxon>
    </lineage>
</organism>
<dbReference type="EMBL" id="CP000157">
    <property type="protein sequence ID" value="ABC64617.1"/>
    <property type="molecule type" value="Genomic_DNA"/>
</dbReference>
<protein>
    <recommendedName>
        <fullName evidence="1">Phosphatidate phosphatase APP1 catalytic domain-containing protein</fullName>
    </recommendedName>
</protein>
<proteinExistence type="predicted"/>
<evidence type="ECO:0000313" key="3">
    <source>
        <dbReference type="Proteomes" id="UP000008808"/>
    </source>
</evidence>
<dbReference type="AlphaFoldDB" id="Q2N6S4"/>
<dbReference type="PANTHER" id="PTHR28208:SF3">
    <property type="entry name" value="PHOSPHATIDATE PHOSPHATASE APP1"/>
    <property type="match status" value="1"/>
</dbReference>
<dbReference type="STRING" id="314225.ELI_12625"/>
<evidence type="ECO:0000259" key="1">
    <source>
        <dbReference type="Pfam" id="PF09949"/>
    </source>
</evidence>
<dbReference type="HOGENOM" id="CLU_038931_1_0_5"/>
<sequence length="358" mass="39125">MRVQPYFGHRSRERLRISARALASGKAGFDASGRWQAMRTMLAQFASREVEGLSVELELKHPGGDRLRHSATSDGEGYLDFNIRLPGEWALPAETSWEVVGLHWVNEEGEQCEEGFVLVPGTSAKLGVISDIDDTIIETGITGGFRSFMRNWRRVLAQMPNERVAVPGADAFYNAIGGGVTTPKGAIRPGMQIDAANRPFFYVSSSPWNLFAYLVAFKRERQIPLGPLALRDWGLNRETFGSSSHGSHKLAAIREILDLHTDMRFALIGDDSQGDVTAFGQIAEEYGRRIAAVFIRNTGDAHSTEEMAAIATMRAGGVPLWMGEEFDSAADFLSAAGLSYQGETAQIVRAKVAVGDDA</sequence>
<dbReference type="Proteomes" id="UP000008808">
    <property type="component" value="Chromosome"/>
</dbReference>
<dbReference type="eggNOG" id="COG4850">
    <property type="taxonomic scope" value="Bacteria"/>
</dbReference>
<gene>
    <name evidence="2" type="ordered locus">ELI_12625</name>
</gene>